<evidence type="ECO:0000313" key="1">
    <source>
        <dbReference type="EMBL" id="AWY04864.1"/>
    </source>
</evidence>
<keyword evidence="2" id="KW-1185">Reference proteome</keyword>
<evidence type="ECO:0000313" key="2">
    <source>
        <dbReference type="Proteomes" id="UP000251585"/>
    </source>
</evidence>
<dbReference type="EMBL" id="MH271298">
    <property type="protein sequence ID" value="AWY04864.1"/>
    <property type="molecule type" value="Genomic_DNA"/>
</dbReference>
<proteinExistence type="predicted"/>
<protein>
    <submittedName>
        <fullName evidence="1">Uncharacterized protein</fullName>
    </submittedName>
</protein>
<accession>A0A2Z4Q4I2</accession>
<reference evidence="2" key="1">
    <citation type="submission" date="2018-04" db="EMBL/GenBank/DDBJ databases">
        <authorList>
            <person name="Go L.Y."/>
            <person name="Mitchell J.A."/>
        </authorList>
    </citation>
    <scope>NUCLEOTIDE SEQUENCE [LARGE SCALE GENOMIC DNA]</scope>
</reference>
<organism evidence="1 2">
    <name type="scientific">Microbacterium phage Floof</name>
    <dbReference type="NCBI Taxonomy" id="2201433"/>
    <lineage>
        <taxon>Viruses</taxon>
        <taxon>Duplodnaviria</taxon>
        <taxon>Heunggongvirae</taxon>
        <taxon>Uroviricota</taxon>
        <taxon>Caudoviricetes</taxon>
        <taxon>Casidaviridae</taxon>
        <taxon>Percivalvirus</taxon>
        <taxon>Percivalvirus floof</taxon>
    </lineage>
</organism>
<name>A0A2Z4Q4I2_9CAUD</name>
<dbReference type="Proteomes" id="UP000251585">
    <property type="component" value="Segment"/>
</dbReference>
<sequence length="61" mass="6755">MTDSPAVRAALTQARNRAQATVDALAMDIDYHEREAERIRDRRSRALTELTELTAALEAAA</sequence>
<gene>
    <name evidence="1" type="primary">27</name>
    <name evidence="1" type="ORF">PBI_FLOOF_27</name>
</gene>